<evidence type="ECO:0000256" key="1">
    <source>
        <dbReference type="SAM" id="SignalP"/>
    </source>
</evidence>
<evidence type="ECO:0008006" key="4">
    <source>
        <dbReference type="Google" id="ProtNLM"/>
    </source>
</evidence>
<reference evidence="3" key="1">
    <citation type="journal article" date="2019" name="Int. J. Syst. Evol. Microbiol.">
        <title>The Global Catalogue of Microorganisms (GCM) 10K type strain sequencing project: providing services to taxonomists for standard genome sequencing and annotation.</title>
        <authorList>
            <consortium name="The Broad Institute Genomics Platform"/>
            <consortium name="The Broad Institute Genome Sequencing Center for Infectious Disease"/>
            <person name="Wu L."/>
            <person name="Ma J."/>
        </authorList>
    </citation>
    <scope>NUCLEOTIDE SEQUENCE [LARGE SCALE GENOMIC DNA]</scope>
    <source>
        <strain evidence="3">2902at01</strain>
    </source>
</reference>
<name>A0ABV8KJ85_9ACTN</name>
<keyword evidence="3" id="KW-1185">Reference proteome</keyword>
<proteinExistence type="predicted"/>
<dbReference type="Proteomes" id="UP001595868">
    <property type="component" value="Unassembled WGS sequence"/>
</dbReference>
<organism evidence="2 3">
    <name type="scientific">Micromonospora zhanjiangensis</name>
    <dbReference type="NCBI Taxonomy" id="1522057"/>
    <lineage>
        <taxon>Bacteria</taxon>
        <taxon>Bacillati</taxon>
        <taxon>Actinomycetota</taxon>
        <taxon>Actinomycetes</taxon>
        <taxon>Micromonosporales</taxon>
        <taxon>Micromonosporaceae</taxon>
        <taxon>Micromonospora</taxon>
    </lineage>
</organism>
<comment type="caution">
    <text evidence="2">The sequence shown here is derived from an EMBL/GenBank/DDBJ whole genome shotgun (WGS) entry which is preliminary data.</text>
</comment>
<dbReference type="EMBL" id="JBHSBN010000004">
    <property type="protein sequence ID" value="MFC4105992.1"/>
    <property type="molecule type" value="Genomic_DNA"/>
</dbReference>
<feature type="signal peptide" evidence="1">
    <location>
        <begin position="1"/>
        <end position="30"/>
    </location>
</feature>
<keyword evidence="1" id="KW-0732">Signal</keyword>
<dbReference type="PROSITE" id="PS51257">
    <property type="entry name" value="PROKAR_LIPOPROTEIN"/>
    <property type="match status" value="1"/>
</dbReference>
<accession>A0ABV8KJ85</accession>
<evidence type="ECO:0000313" key="3">
    <source>
        <dbReference type="Proteomes" id="UP001595868"/>
    </source>
</evidence>
<sequence>MTRRTSPPFSSAPRTAGVVAALALAATVLAGCSGEGASTDCGLDACKVTFDRNLDASASVLGVDAKLVGADANGVTVEVAGEQLTLSVDQPDAQAAGLYVSLDSLDDSKAVVRIGRNPRS</sequence>
<dbReference type="RefSeq" id="WP_377543330.1">
    <property type="nucleotide sequence ID" value="NZ_JBHSBN010000004.1"/>
</dbReference>
<evidence type="ECO:0000313" key="2">
    <source>
        <dbReference type="EMBL" id="MFC4105992.1"/>
    </source>
</evidence>
<gene>
    <name evidence="2" type="ORF">ACFOX0_08580</name>
</gene>
<protein>
    <recommendedName>
        <fullName evidence="4">Copper chaperone CopZ</fullName>
    </recommendedName>
</protein>
<feature type="chain" id="PRO_5047145858" description="Copper chaperone CopZ" evidence="1">
    <location>
        <begin position="31"/>
        <end position="120"/>
    </location>
</feature>